<dbReference type="Gene3D" id="3.40.50.620">
    <property type="entry name" value="HUPs"/>
    <property type="match status" value="1"/>
</dbReference>
<sequence>MKLIGLTGGIACGKSTVSRVLRAEYGVHVVDADAISHRVLAPGTLASRRVRAAFGAAVIGEGGAIDRKRLGALVFEDRALRRKLERIQMPHIALALLSTLLGHFLVGRDVVLLDAALLFETGLHRLCSVVVAVYVDLPVQMARLLARDGAGEADARARIAAQPMSAGVKAQRAHLSLPNNADERALEALLAQLAPTLLHCTWLHRLASGPALLLAAAASRLGWTAATHGIPLSAWVTPLSVAYAAISLLVVAALLAVFPSDGKVAKGAAYYLLFLAALCVFIPWTWVAVAATLALLGVMASVARPTVLRAGEREIAEAGAAKHVLYAGSFNPLHNGHMEILRQIAEVHASPAKVYACVSFNPSKKYSVGVAERRSLLEAACAADALLADRVESVIVPQYPWRFALRHDVHYMYRGVRSWAKDGWTERALAILNIAGPLLLEGSLPPPTRYVEAKERFCHISSTLVRKLVAENKPISGLVPDAVAAKIAHLYGSVSLASTTMH</sequence>
<accession>A0AB34K047</accession>
<dbReference type="InterPro" id="IPR001977">
    <property type="entry name" value="Depp_CoAkinase"/>
</dbReference>
<dbReference type="InterPro" id="IPR004821">
    <property type="entry name" value="Cyt_trans-like"/>
</dbReference>
<name>A0AB34K047_PRYPA</name>
<dbReference type="EMBL" id="JBGBPQ010000002">
    <property type="protein sequence ID" value="KAL1527601.1"/>
    <property type="molecule type" value="Genomic_DNA"/>
</dbReference>
<protein>
    <recommendedName>
        <fullName evidence="4">Cytidyltransferase-like domain-containing protein</fullName>
    </recommendedName>
</protein>
<dbReference type="Pfam" id="PF01121">
    <property type="entry name" value="CoaE"/>
    <property type="match status" value="1"/>
</dbReference>
<feature type="transmembrane region" description="Helical" evidence="3">
    <location>
        <begin position="235"/>
        <end position="258"/>
    </location>
</feature>
<dbReference type="PANTHER" id="PTHR10695">
    <property type="entry name" value="DEPHOSPHO-COA KINASE-RELATED"/>
    <property type="match status" value="1"/>
</dbReference>
<dbReference type="GO" id="GO:0015937">
    <property type="term" value="P:coenzyme A biosynthetic process"/>
    <property type="evidence" value="ECO:0007669"/>
    <property type="project" value="InterPro"/>
</dbReference>
<keyword evidence="3" id="KW-1133">Transmembrane helix</keyword>
<dbReference type="NCBIfam" id="TIGR00152">
    <property type="entry name" value="dephospho-CoA kinase"/>
    <property type="match status" value="1"/>
</dbReference>
<evidence type="ECO:0000256" key="3">
    <source>
        <dbReference type="SAM" id="Phobius"/>
    </source>
</evidence>
<feature type="transmembrane region" description="Helical" evidence="3">
    <location>
        <begin position="270"/>
        <end position="299"/>
    </location>
</feature>
<dbReference type="GO" id="GO:0005524">
    <property type="term" value="F:ATP binding"/>
    <property type="evidence" value="ECO:0007669"/>
    <property type="project" value="UniProtKB-KW"/>
</dbReference>
<dbReference type="CDD" id="cd02022">
    <property type="entry name" value="DPCK"/>
    <property type="match status" value="1"/>
</dbReference>
<keyword evidence="3" id="KW-0472">Membrane</keyword>
<evidence type="ECO:0000259" key="4">
    <source>
        <dbReference type="Pfam" id="PF01467"/>
    </source>
</evidence>
<keyword evidence="3" id="KW-0812">Transmembrane</keyword>
<gene>
    <name evidence="5" type="ORF">AB1Y20_008987</name>
</gene>
<dbReference type="Proteomes" id="UP001515480">
    <property type="component" value="Unassembled WGS sequence"/>
</dbReference>
<dbReference type="HAMAP" id="MF_00376">
    <property type="entry name" value="Dephospho_CoA_kinase"/>
    <property type="match status" value="1"/>
</dbReference>
<comment type="caution">
    <text evidence="5">The sequence shown here is derived from an EMBL/GenBank/DDBJ whole genome shotgun (WGS) entry which is preliminary data.</text>
</comment>
<keyword evidence="6" id="KW-1185">Reference proteome</keyword>
<dbReference type="Pfam" id="PF01467">
    <property type="entry name" value="CTP_transf_like"/>
    <property type="match status" value="1"/>
</dbReference>
<organism evidence="5 6">
    <name type="scientific">Prymnesium parvum</name>
    <name type="common">Toxic golden alga</name>
    <dbReference type="NCBI Taxonomy" id="97485"/>
    <lineage>
        <taxon>Eukaryota</taxon>
        <taxon>Haptista</taxon>
        <taxon>Haptophyta</taxon>
        <taxon>Prymnesiophyceae</taxon>
        <taxon>Prymnesiales</taxon>
        <taxon>Prymnesiaceae</taxon>
        <taxon>Prymnesium</taxon>
    </lineage>
</organism>
<dbReference type="NCBIfam" id="TIGR00125">
    <property type="entry name" value="cyt_tran_rel"/>
    <property type="match status" value="1"/>
</dbReference>
<dbReference type="PROSITE" id="PS51219">
    <property type="entry name" value="DPCK"/>
    <property type="match status" value="1"/>
</dbReference>
<dbReference type="InterPro" id="IPR027417">
    <property type="entry name" value="P-loop_NTPase"/>
</dbReference>
<proteinExistence type="inferred from homology"/>
<dbReference type="GO" id="GO:0004140">
    <property type="term" value="F:dephospho-CoA kinase activity"/>
    <property type="evidence" value="ECO:0007669"/>
    <property type="project" value="InterPro"/>
</dbReference>
<evidence type="ECO:0000313" key="5">
    <source>
        <dbReference type="EMBL" id="KAL1527601.1"/>
    </source>
</evidence>
<evidence type="ECO:0000256" key="1">
    <source>
        <dbReference type="ARBA" id="ARBA00022741"/>
    </source>
</evidence>
<reference evidence="5 6" key="1">
    <citation type="journal article" date="2024" name="Science">
        <title>Giant polyketide synthase enzymes in the biosynthesis of giant marine polyether toxins.</title>
        <authorList>
            <person name="Fallon T.R."/>
            <person name="Shende V.V."/>
            <person name="Wierzbicki I.H."/>
            <person name="Pendleton A.L."/>
            <person name="Watervoot N.F."/>
            <person name="Auber R.P."/>
            <person name="Gonzalez D.J."/>
            <person name="Wisecaver J.H."/>
            <person name="Moore B.S."/>
        </authorList>
    </citation>
    <scope>NUCLEOTIDE SEQUENCE [LARGE SCALE GENOMIC DNA]</scope>
    <source>
        <strain evidence="5 6">12B1</strain>
    </source>
</reference>
<dbReference type="SUPFAM" id="SSF52540">
    <property type="entry name" value="P-loop containing nucleoside triphosphate hydrolases"/>
    <property type="match status" value="1"/>
</dbReference>
<keyword evidence="2" id="KW-0067">ATP-binding</keyword>
<evidence type="ECO:0000256" key="2">
    <source>
        <dbReference type="ARBA" id="ARBA00022840"/>
    </source>
</evidence>
<evidence type="ECO:0000313" key="6">
    <source>
        <dbReference type="Proteomes" id="UP001515480"/>
    </source>
</evidence>
<dbReference type="PANTHER" id="PTHR10695:SF46">
    <property type="entry name" value="BIFUNCTIONAL COENZYME A SYNTHASE-RELATED"/>
    <property type="match status" value="1"/>
</dbReference>
<keyword evidence="1" id="KW-0547">Nucleotide-binding</keyword>
<dbReference type="AlphaFoldDB" id="A0AB34K047"/>
<dbReference type="Gene3D" id="3.40.50.300">
    <property type="entry name" value="P-loop containing nucleotide triphosphate hydrolases"/>
    <property type="match status" value="1"/>
</dbReference>
<dbReference type="InterPro" id="IPR014729">
    <property type="entry name" value="Rossmann-like_a/b/a_fold"/>
</dbReference>
<dbReference type="SUPFAM" id="SSF52374">
    <property type="entry name" value="Nucleotidylyl transferase"/>
    <property type="match status" value="1"/>
</dbReference>
<feature type="domain" description="Cytidyltransferase-like" evidence="4">
    <location>
        <begin position="325"/>
        <end position="467"/>
    </location>
</feature>